<gene>
    <name evidence="1" type="ORF">STAS_16041</name>
</gene>
<evidence type="ECO:0000313" key="1">
    <source>
        <dbReference type="EMBL" id="GER39429.1"/>
    </source>
</evidence>
<reference evidence="2" key="1">
    <citation type="journal article" date="2019" name="Curr. Biol.">
        <title>Genome Sequence of Striga asiatica Provides Insight into the Evolution of Plant Parasitism.</title>
        <authorList>
            <person name="Yoshida S."/>
            <person name="Kim S."/>
            <person name="Wafula E.K."/>
            <person name="Tanskanen J."/>
            <person name="Kim Y.M."/>
            <person name="Honaas L."/>
            <person name="Yang Z."/>
            <person name="Spallek T."/>
            <person name="Conn C.E."/>
            <person name="Ichihashi Y."/>
            <person name="Cheong K."/>
            <person name="Cui S."/>
            <person name="Der J.P."/>
            <person name="Gundlach H."/>
            <person name="Jiao Y."/>
            <person name="Hori C."/>
            <person name="Ishida J.K."/>
            <person name="Kasahara H."/>
            <person name="Kiba T."/>
            <person name="Kim M.S."/>
            <person name="Koo N."/>
            <person name="Laohavisit A."/>
            <person name="Lee Y.H."/>
            <person name="Lumba S."/>
            <person name="McCourt P."/>
            <person name="Mortimer J.C."/>
            <person name="Mutuku J.M."/>
            <person name="Nomura T."/>
            <person name="Sasaki-Sekimoto Y."/>
            <person name="Seto Y."/>
            <person name="Wang Y."/>
            <person name="Wakatake T."/>
            <person name="Sakakibara H."/>
            <person name="Demura T."/>
            <person name="Yamaguchi S."/>
            <person name="Yoneyama K."/>
            <person name="Manabe R.I."/>
            <person name="Nelson D.C."/>
            <person name="Schulman A.H."/>
            <person name="Timko M.P."/>
            <person name="dePamphilis C.W."/>
            <person name="Choi D."/>
            <person name="Shirasu K."/>
        </authorList>
    </citation>
    <scope>NUCLEOTIDE SEQUENCE [LARGE SCALE GENOMIC DNA]</scope>
    <source>
        <strain evidence="2">cv. UVA1</strain>
    </source>
</reference>
<accession>A0A5A7Q2R8</accession>
<dbReference type="EMBL" id="BKCP01005650">
    <property type="protein sequence ID" value="GER39429.1"/>
    <property type="molecule type" value="Genomic_DNA"/>
</dbReference>
<keyword evidence="2" id="KW-1185">Reference proteome</keyword>
<protein>
    <submittedName>
        <fullName evidence="1">Phosphate import ATP-binding protein pstB</fullName>
    </submittedName>
</protein>
<keyword evidence="1" id="KW-0067">ATP-binding</keyword>
<dbReference type="AlphaFoldDB" id="A0A5A7Q2R8"/>
<organism evidence="1 2">
    <name type="scientific">Striga asiatica</name>
    <name type="common">Asiatic witchweed</name>
    <name type="synonym">Buchnera asiatica</name>
    <dbReference type="NCBI Taxonomy" id="4170"/>
    <lineage>
        <taxon>Eukaryota</taxon>
        <taxon>Viridiplantae</taxon>
        <taxon>Streptophyta</taxon>
        <taxon>Embryophyta</taxon>
        <taxon>Tracheophyta</taxon>
        <taxon>Spermatophyta</taxon>
        <taxon>Magnoliopsida</taxon>
        <taxon>eudicotyledons</taxon>
        <taxon>Gunneridae</taxon>
        <taxon>Pentapetalae</taxon>
        <taxon>asterids</taxon>
        <taxon>lamiids</taxon>
        <taxon>Lamiales</taxon>
        <taxon>Orobanchaceae</taxon>
        <taxon>Buchnereae</taxon>
        <taxon>Striga</taxon>
    </lineage>
</organism>
<name>A0A5A7Q2R8_STRAF</name>
<evidence type="ECO:0000313" key="2">
    <source>
        <dbReference type="Proteomes" id="UP000325081"/>
    </source>
</evidence>
<sequence length="222" mass="24017">MLTPGTNVPTATLAVWVPCPYPSTGKGEALPSWNARAPMTLLLHPNLSARSHCPFQLAGGGGMPESLNEGWPGVIPPSINPTMTPLPSSVRGQAPLHWFSPRNPGERVVSGWDVLSGRIEIKPSLSFMSSACSGVSLAEKPLITCLYEWTSASLAPRGRNALCFGNAGRARIHLLHVDNGYGEDEYRARVGKPLRGMQLWNEIKEELDLERPLVEGSTNTNK</sequence>
<dbReference type="Proteomes" id="UP000325081">
    <property type="component" value="Unassembled WGS sequence"/>
</dbReference>
<dbReference type="GO" id="GO:0005524">
    <property type="term" value="F:ATP binding"/>
    <property type="evidence" value="ECO:0007669"/>
    <property type="project" value="UniProtKB-KW"/>
</dbReference>
<proteinExistence type="predicted"/>
<comment type="caution">
    <text evidence="1">The sequence shown here is derived from an EMBL/GenBank/DDBJ whole genome shotgun (WGS) entry which is preliminary data.</text>
</comment>
<keyword evidence="1" id="KW-0547">Nucleotide-binding</keyword>